<accession>A0A4Z2IXA7</accession>
<feature type="compositionally biased region" description="Basic and acidic residues" evidence="1">
    <location>
        <begin position="75"/>
        <end position="93"/>
    </location>
</feature>
<sequence length="93" mass="10503">MPLWTRRLRASRPSSRGRLSTTITRNFLFLSKASHRMWLTSDELRGDGREDGVQQGDGARVGPRHNALRVLETQANDRRMDHCGGDAAKDNTI</sequence>
<keyword evidence="3" id="KW-1185">Reference proteome</keyword>
<evidence type="ECO:0000313" key="3">
    <source>
        <dbReference type="Proteomes" id="UP000314294"/>
    </source>
</evidence>
<evidence type="ECO:0000313" key="2">
    <source>
        <dbReference type="EMBL" id="TNN82605.1"/>
    </source>
</evidence>
<dbReference type="Proteomes" id="UP000314294">
    <property type="component" value="Unassembled WGS sequence"/>
</dbReference>
<feature type="region of interest" description="Disordered" evidence="1">
    <location>
        <begin position="74"/>
        <end position="93"/>
    </location>
</feature>
<organism evidence="2 3">
    <name type="scientific">Liparis tanakae</name>
    <name type="common">Tanaka's snailfish</name>
    <dbReference type="NCBI Taxonomy" id="230148"/>
    <lineage>
        <taxon>Eukaryota</taxon>
        <taxon>Metazoa</taxon>
        <taxon>Chordata</taxon>
        <taxon>Craniata</taxon>
        <taxon>Vertebrata</taxon>
        <taxon>Euteleostomi</taxon>
        <taxon>Actinopterygii</taxon>
        <taxon>Neopterygii</taxon>
        <taxon>Teleostei</taxon>
        <taxon>Neoteleostei</taxon>
        <taxon>Acanthomorphata</taxon>
        <taxon>Eupercaria</taxon>
        <taxon>Perciformes</taxon>
        <taxon>Cottioidei</taxon>
        <taxon>Cottales</taxon>
        <taxon>Liparidae</taxon>
        <taxon>Liparis</taxon>
    </lineage>
</organism>
<dbReference type="AlphaFoldDB" id="A0A4Z2IXA7"/>
<gene>
    <name evidence="2" type="ORF">EYF80_007123</name>
</gene>
<comment type="caution">
    <text evidence="2">The sequence shown here is derived from an EMBL/GenBank/DDBJ whole genome shotgun (WGS) entry which is preliminary data.</text>
</comment>
<evidence type="ECO:0000256" key="1">
    <source>
        <dbReference type="SAM" id="MobiDB-lite"/>
    </source>
</evidence>
<dbReference type="EMBL" id="SRLO01000038">
    <property type="protein sequence ID" value="TNN82605.1"/>
    <property type="molecule type" value="Genomic_DNA"/>
</dbReference>
<proteinExistence type="predicted"/>
<protein>
    <submittedName>
        <fullName evidence="2">Uncharacterized protein</fullName>
    </submittedName>
</protein>
<reference evidence="2 3" key="1">
    <citation type="submission" date="2019-03" db="EMBL/GenBank/DDBJ databases">
        <title>First draft genome of Liparis tanakae, snailfish: a comprehensive survey of snailfish specific genes.</title>
        <authorList>
            <person name="Kim W."/>
            <person name="Song I."/>
            <person name="Jeong J.-H."/>
            <person name="Kim D."/>
            <person name="Kim S."/>
            <person name="Ryu S."/>
            <person name="Song J.Y."/>
            <person name="Lee S.K."/>
        </authorList>
    </citation>
    <scope>NUCLEOTIDE SEQUENCE [LARGE SCALE GENOMIC DNA]</scope>
    <source>
        <tissue evidence="2">Muscle</tissue>
    </source>
</reference>
<name>A0A4Z2IXA7_9TELE</name>